<gene>
    <name evidence="5" type="ORF">DYB35_003797</name>
</gene>
<evidence type="ECO:0000256" key="3">
    <source>
        <dbReference type="ARBA" id="ARBA00023242"/>
    </source>
</evidence>
<dbReference type="EMBL" id="QUTG01002640">
    <property type="protein sequence ID" value="RHY95347.1"/>
    <property type="molecule type" value="Genomic_DNA"/>
</dbReference>
<feature type="region of interest" description="Disordered" evidence="4">
    <location>
        <begin position="813"/>
        <end position="834"/>
    </location>
</feature>
<dbReference type="AlphaFoldDB" id="A0A3R6WPI4"/>
<keyword evidence="3" id="KW-0539">Nucleus</keyword>
<dbReference type="Gene3D" id="3.50.50.60">
    <property type="entry name" value="FAD/NAD(P)-binding domain"/>
    <property type="match status" value="1"/>
</dbReference>
<comment type="caution">
    <text evidence="5">The sequence shown here is derived from an EMBL/GenBank/DDBJ whole genome shotgun (WGS) entry which is preliminary data.</text>
</comment>
<dbReference type="Proteomes" id="UP000285712">
    <property type="component" value="Unassembled WGS sequence"/>
</dbReference>
<name>A0A3R6WPI4_APHAT</name>
<evidence type="ECO:0000256" key="1">
    <source>
        <dbReference type="ARBA" id="ARBA00004123"/>
    </source>
</evidence>
<protein>
    <submittedName>
        <fullName evidence="5">Uncharacterized protein</fullName>
    </submittedName>
</protein>
<reference evidence="5 6" key="1">
    <citation type="submission" date="2018-08" db="EMBL/GenBank/DDBJ databases">
        <title>Aphanomyces genome sequencing and annotation.</title>
        <authorList>
            <person name="Minardi D."/>
            <person name="Oidtmann B."/>
            <person name="Van Der Giezen M."/>
            <person name="Studholme D.J."/>
        </authorList>
    </citation>
    <scope>NUCLEOTIDE SEQUENCE [LARGE SCALE GENOMIC DNA]</scope>
    <source>
        <strain evidence="5 6">Sv</strain>
    </source>
</reference>
<dbReference type="VEuPathDB" id="FungiDB:H257_04005"/>
<accession>A0A3R6WPI4</accession>
<evidence type="ECO:0000256" key="2">
    <source>
        <dbReference type="ARBA" id="ARBA00009072"/>
    </source>
</evidence>
<evidence type="ECO:0000313" key="5">
    <source>
        <dbReference type="EMBL" id="RHY95347.1"/>
    </source>
</evidence>
<evidence type="ECO:0000256" key="4">
    <source>
        <dbReference type="SAM" id="MobiDB-lite"/>
    </source>
</evidence>
<organism evidence="5 6">
    <name type="scientific">Aphanomyces astaci</name>
    <name type="common">Crayfish plague agent</name>
    <dbReference type="NCBI Taxonomy" id="112090"/>
    <lineage>
        <taxon>Eukaryota</taxon>
        <taxon>Sar</taxon>
        <taxon>Stramenopiles</taxon>
        <taxon>Oomycota</taxon>
        <taxon>Saprolegniomycetes</taxon>
        <taxon>Saprolegniales</taxon>
        <taxon>Verrucalvaceae</taxon>
        <taxon>Aphanomyces</taxon>
    </lineage>
</organism>
<dbReference type="PRINTS" id="PR00368">
    <property type="entry name" value="FADPNR"/>
</dbReference>
<dbReference type="PANTHER" id="PTHR12940">
    <property type="entry name" value="ES-2 PROTEIN - RELATED"/>
    <property type="match status" value="1"/>
</dbReference>
<dbReference type="InterPro" id="IPR019148">
    <property type="entry name" value="Nuclear_protein_DGCR14_ESS-2"/>
</dbReference>
<dbReference type="InterPro" id="IPR036188">
    <property type="entry name" value="FAD/NAD-bd_sf"/>
</dbReference>
<dbReference type="PANTHER" id="PTHR12940:SF0">
    <property type="entry name" value="SPLICING FACTOR ESS-2 HOMOLOG"/>
    <property type="match status" value="1"/>
</dbReference>
<comment type="subcellular location">
    <subcellularLocation>
        <location evidence="1">Nucleus</location>
    </subcellularLocation>
</comment>
<dbReference type="SUPFAM" id="SSF51971">
    <property type="entry name" value="Nucleotide-binding domain"/>
    <property type="match status" value="1"/>
</dbReference>
<comment type="similarity">
    <text evidence="2">Belongs to the ESS2 family.</text>
</comment>
<dbReference type="GO" id="GO:0071013">
    <property type="term" value="C:catalytic step 2 spliceosome"/>
    <property type="evidence" value="ECO:0007669"/>
    <property type="project" value="TreeGrafter"/>
</dbReference>
<proteinExistence type="inferred from homology"/>
<dbReference type="Pfam" id="PF09751">
    <property type="entry name" value="Es2"/>
    <property type="match status" value="2"/>
</dbReference>
<sequence length="845" mass="91587">MAQSLSKKHVLEEDEYVDALDKIIERDFFPDLQRLKHQTMVRPMLLSKKVLHAKHTSEDNAAFEELQEKAVNDHKRKYHWAYEDTANRGDAKLHLLNDGTWISRERRQLMDKACDTKLALNAHMDISLYLALEDNRPAAPDTWTFRVRNPLHFPPDLDTNRSICKVPPLNAPPLSSALLQLEHGGTAPTLGTAGDGNPSAASVVVANKTKRTGAAAKPPMETVYANSRFRTAFLSAQDEMKDVDPMKDELQNFVPMTPMLVPGAADAASPMITWGSIDATPVILREDALIVDAGRKTTFVIKDSSAREKLAHAMDAKNKQATSSYAVDQHYMSMEADGVYKLAILGGGPAGIGILVRAARLGLLPQLLQPPDNATRGVALIHGGPVETLGVGNLGDYIINSNTYAKSLVTSVLEEKPELDPPESVQGTFLANLATHATATRLMDAGNTTIALAELGKFLGAVGQEARLEMLKYTASSTCYVNTTALRVERIVATAPSVDGSSVEPKTSHVCKITIQPAGGTAMCIFAESVVLAMGGKQSLPTTDLSASQLAKTWLSDAVLREPGRGMLASALAAAPQKKVCIVGGSHSAFSVAWTLLQKPTQKDKTISFAAKDITILHRAPVRCYYATKKEAEADGVVVDKLDKCGSVNTFTGLREDAKALFQAIEAGKETRVRLFHVRKHSAPVQTQALDAATAIVWCCGYGTNMVQHIPLVHGDGTPLEVSRSRGGAVEIDLHGRLVRAETHAPIDYLFGIGVGFSLRAAFDEMRTETRADGVTVYHRRGATLILASVFGTAPVYGHDCVTFEQMVEKCERRRKKDDKTVTSPSAASHHRDAASLQRYDLYSG</sequence>
<evidence type="ECO:0000313" key="6">
    <source>
        <dbReference type="Proteomes" id="UP000285712"/>
    </source>
</evidence>
<dbReference type="VEuPathDB" id="FungiDB:H257_04006"/>